<reference evidence="1 2" key="1">
    <citation type="submission" date="2018-03" db="EMBL/GenBank/DDBJ databases">
        <title>The draft genome of Sphingosinicella sp. GL-C-18.</title>
        <authorList>
            <person name="Liu L."/>
            <person name="Li L."/>
            <person name="Liang L."/>
            <person name="Zhang X."/>
            <person name="Wang T."/>
        </authorList>
    </citation>
    <scope>NUCLEOTIDE SEQUENCE [LARGE SCALE GENOMIC DNA]</scope>
    <source>
        <strain evidence="1 2">GL-C-18</strain>
    </source>
</reference>
<sequence>MSDDRLYLIECNAGAAAMPRNVLTAHGYSVHVVTAEDFAPDAAHSGARPILIATSGTDLGCARAVLQALGGRDAQVPAFVINPGCGLRQAAGLLHSGAADVIDEGVPGSALLGSVATFAREPVLLRE</sequence>
<dbReference type="Proteomes" id="UP000241167">
    <property type="component" value="Unassembled WGS sequence"/>
</dbReference>
<organism evidence="1 2">
    <name type="scientific">Allosphingosinicella deserti</name>
    <dbReference type="NCBI Taxonomy" id="2116704"/>
    <lineage>
        <taxon>Bacteria</taxon>
        <taxon>Pseudomonadati</taxon>
        <taxon>Pseudomonadota</taxon>
        <taxon>Alphaproteobacteria</taxon>
        <taxon>Sphingomonadales</taxon>
        <taxon>Sphingomonadaceae</taxon>
        <taxon>Allosphingosinicella</taxon>
    </lineage>
</organism>
<name>A0A2P7QVI9_9SPHN</name>
<dbReference type="RefSeq" id="WP_106512148.1">
    <property type="nucleotide sequence ID" value="NZ_PXYI01000002.1"/>
</dbReference>
<gene>
    <name evidence="1" type="ORF">C7I55_06925</name>
</gene>
<accession>A0A2P7QVI9</accession>
<evidence type="ECO:0000313" key="1">
    <source>
        <dbReference type="EMBL" id="PSJ41982.1"/>
    </source>
</evidence>
<keyword evidence="2" id="KW-1185">Reference proteome</keyword>
<evidence type="ECO:0000313" key="2">
    <source>
        <dbReference type="Proteomes" id="UP000241167"/>
    </source>
</evidence>
<evidence type="ECO:0008006" key="3">
    <source>
        <dbReference type="Google" id="ProtNLM"/>
    </source>
</evidence>
<dbReference type="AlphaFoldDB" id="A0A2P7QVI9"/>
<dbReference type="OrthoDB" id="9853156at2"/>
<comment type="caution">
    <text evidence="1">The sequence shown here is derived from an EMBL/GenBank/DDBJ whole genome shotgun (WGS) entry which is preliminary data.</text>
</comment>
<dbReference type="EMBL" id="PXYI01000002">
    <property type="protein sequence ID" value="PSJ41982.1"/>
    <property type="molecule type" value="Genomic_DNA"/>
</dbReference>
<protein>
    <recommendedName>
        <fullName evidence="3">Response regulatory domain-containing protein</fullName>
    </recommendedName>
</protein>
<proteinExistence type="predicted"/>